<proteinExistence type="predicted"/>
<name>A0A6C0D838_9ZZZZ</name>
<protein>
    <submittedName>
        <fullName evidence="2">Uncharacterized protein</fullName>
    </submittedName>
</protein>
<keyword evidence="1" id="KW-0175">Coiled coil</keyword>
<feature type="coiled-coil region" evidence="1">
    <location>
        <begin position="105"/>
        <end position="144"/>
    </location>
</feature>
<accession>A0A6C0D838</accession>
<dbReference type="EMBL" id="MN739549">
    <property type="protein sequence ID" value="QHT12661.1"/>
    <property type="molecule type" value="Genomic_DNA"/>
</dbReference>
<organism evidence="2">
    <name type="scientific">viral metagenome</name>
    <dbReference type="NCBI Taxonomy" id="1070528"/>
    <lineage>
        <taxon>unclassified sequences</taxon>
        <taxon>metagenomes</taxon>
        <taxon>organismal metagenomes</taxon>
    </lineage>
</organism>
<dbReference type="AlphaFoldDB" id="A0A6C0D838"/>
<reference evidence="2" key="1">
    <citation type="journal article" date="2020" name="Nature">
        <title>Giant virus diversity and host interactions through global metagenomics.</title>
        <authorList>
            <person name="Schulz F."/>
            <person name="Roux S."/>
            <person name="Paez-Espino D."/>
            <person name="Jungbluth S."/>
            <person name="Walsh D.A."/>
            <person name="Denef V.J."/>
            <person name="McMahon K.D."/>
            <person name="Konstantinidis K.T."/>
            <person name="Eloe-Fadrosh E.A."/>
            <person name="Kyrpides N.C."/>
            <person name="Woyke T."/>
        </authorList>
    </citation>
    <scope>NUCLEOTIDE SEQUENCE</scope>
    <source>
        <strain evidence="2">GVMAG-M-3300023174-130</strain>
    </source>
</reference>
<evidence type="ECO:0000256" key="1">
    <source>
        <dbReference type="SAM" id="Coils"/>
    </source>
</evidence>
<evidence type="ECO:0000313" key="2">
    <source>
        <dbReference type="EMBL" id="QHT12661.1"/>
    </source>
</evidence>
<sequence length="262" mass="31466">MYKEQKTNDYNHVLNKLQDYMLTGKLMANISYNQSFSNDKNKNNNNGLFQMNNDKYKTQLVKENKDKDSFFFPKEKDQLFWCFYIIKYGFEKYDYPGSSSFVNEKSEKFKQIEHLRNNKQQLKVKKIKNIKEEVEDELANKQTVGMKTFIALCIANNINIIYIHKRKCFEFIFDEQSPIYVVHCHNNSDSSGYKYCYEENVSKEQIDKYRSEYFKWECVDKPLKAMSSYKLDELIELCKKTGLTEIENKKKTNLYEWLVMNL</sequence>